<reference evidence="3" key="1">
    <citation type="journal article" date="2023" name="Plant J.">
        <title>Genome sequences and population genomics provide insights into the demographic history, inbreeding, and mutation load of two 'living fossil' tree species of Dipteronia.</title>
        <authorList>
            <person name="Feng Y."/>
            <person name="Comes H.P."/>
            <person name="Chen J."/>
            <person name="Zhu S."/>
            <person name="Lu R."/>
            <person name="Zhang X."/>
            <person name="Li P."/>
            <person name="Qiu J."/>
            <person name="Olsen K.M."/>
            <person name="Qiu Y."/>
        </authorList>
    </citation>
    <scope>NUCLEOTIDE SEQUENCE</scope>
    <source>
        <strain evidence="3">KIB01</strain>
    </source>
</reference>
<dbReference type="PANTHER" id="PTHR33710">
    <property type="entry name" value="BNAC02G09200D PROTEIN"/>
    <property type="match status" value="1"/>
</dbReference>
<dbReference type="GO" id="GO:0003677">
    <property type="term" value="F:DNA binding"/>
    <property type="evidence" value="ECO:0007669"/>
    <property type="project" value="InterPro"/>
</dbReference>
<sequence>MLDMAYEHIFLVYYREITEGKPTSSSVAVSPEAGASSTVSLSPNSYTTQNPGSTSVHNDFYEPCQSSSSSGSVEVSSEIAIKDNGVDIIGEFTGCDYVKTSRALRRLQEQLSLNGDIYQEINSLPNQYFEYKGGISKQEQYQSLLQSPEYTVQEQYNGGHPGFQDHSSNFVLHDEAGGVVDIPLRGITFTWSNNREVGSWARLDRFLVSPIILSWYPSLVQRGLPRTIFDHSAIKIGCSKENWGPRPFRFSNEWIEDKKLMIIKEWAEEKKRDMVSTKKLEDRLAKLDERAATEGWTESLRKERWEMVAELWKAIRVEEQAWKQKSIVKWLLEGYRNTRFFIVWVICAKYGIPLNLLRWEWKVGASSSTFTKVVGGLFVKGTNTAKCLEEGLCVVVGMGDKARLWTDIMVEGTPLMQAFPRIFCLAVNKKGVWEFCRSRVEMGDPFKETCV</sequence>
<evidence type="ECO:0000259" key="2">
    <source>
        <dbReference type="PROSITE" id="PS51437"/>
    </source>
</evidence>
<feature type="domain" description="CG-1" evidence="2">
    <location>
        <begin position="1"/>
        <end position="23"/>
    </location>
</feature>
<dbReference type="PROSITE" id="PS51437">
    <property type="entry name" value="CG_1"/>
    <property type="match status" value="1"/>
</dbReference>
<dbReference type="PANTHER" id="PTHR33710:SF64">
    <property type="entry name" value="ENDONUCLEASE_EXONUCLEASE_PHOSPHATASE DOMAIN-CONTAINING PROTEIN"/>
    <property type="match status" value="1"/>
</dbReference>
<feature type="region of interest" description="Disordered" evidence="1">
    <location>
        <begin position="35"/>
        <end position="56"/>
    </location>
</feature>
<gene>
    <name evidence="3" type="ORF">Ddye_027029</name>
</gene>
<evidence type="ECO:0000313" key="3">
    <source>
        <dbReference type="EMBL" id="KAK2639234.1"/>
    </source>
</evidence>
<comment type="caution">
    <text evidence="3">The sequence shown here is derived from an EMBL/GenBank/DDBJ whole genome shotgun (WGS) entry which is preliminary data.</text>
</comment>
<evidence type="ECO:0000313" key="4">
    <source>
        <dbReference type="Proteomes" id="UP001280121"/>
    </source>
</evidence>
<evidence type="ECO:0000256" key="1">
    <source>
        <dbReference type="SAM" id="MobiDB-lite"/>
    </source>
</evidence>
<dbReference type="InterPro" id="IPR005559">
    <property type="entry name" value="CG-1_dom"/>
</dbReference>
<dbReference type="EMBL" id="JANJYI010000008">
    <property type="protein sequence ID" value="KAK2639234.1"/>
    <property type="molecule type" value="Genomic_DNA"/>
</dbReference>
<name>A0AAD9TNA3_9ROSI</name>
<dbReference type="AlphaFoldDB" id="A0AAD9TNA3"/>
<protein>
    <recommendedName>
        <fullName evidence="2">CG-1 domain-containing protein</fullName>
    </recommendedName>
</protein>
<dbReference type="Proteomes" id="UP001280121">
    <property type="component" value="Unassembled WGS sequence"/>
</dbReference>
<proteinExistence type="predicted"/>
<keyword evidence="4" id="KW-1185">Reference proteome</keyword>
<organism evidence="3 4">
    <name type="scientific">Dipteronia dyeriana</name>
    <dbReference type="NCBI Taxonomy" id="168575"/>
    <lineage>
        <taxon>Eukaryota</taxon>
        <taxon>Viridiplantae</taxon>
        <taxon>Streptophyta</taxon>
        <taxon>Embryophyta</taxon>
        <taxon>Tracheophyta</taxon>
        <taxon>Spermatophyta</taxon>
        <taxon>Magnoliopsida</taxon>
        <taxon>eudicotyledons</taxon>
        <taxon>Gunneridae</taxon>
        <taxon>Pentapetalae</taxon>
        <taxon>rosids</taxon>
        <taxon>malvids</taxon>
        <taxon>Sapindales</taxon>
        <taxon>Sapindaceae</taxon>
        <taxon>Hippocastanoideae</taxon>
        <taxon>Acereae</taxon>
        <taxon>Dipteronia</taxon>
    </lineage>
</organism>
<accession>A0AAD9TNA3</accession>